<dbReference type="RefSeq" id="WP_077589915.1">
    <property type="nucleotide sequence ID" value="NZ_CP019640.1"/>
</dbReference>
<gene>
    <name evidence="3" type="ORF">B0X71_13560</name>
</gene>
<dbReference type="Gene3D" id="3.30.70.1060">
    <property type="entry name" value="Dimeric alpha+beta barrel"/>
    <property type="match status" value="1"/>
</dbReference>
<dbReference type="EMBL" id="CP019640">
    <property type="protein sequence ID" value="AQQ54022.1"/>
    <property type="molecule type" value="Genomic_DNA"/>
</dbReference>
<dbReference type="AlphaFoldDB" id="A0A1Q2L2B0"/>
<evidence type="ECO:0000256" key="1">
    <source>
        <dbReference type="ARBA" id="ARBA00007689"/>
    </source>
</evidence>
<evidence type="ECO:0000313" key="3">
    <source>
        <dbReference type="EMBL" id="AQQ54022.1"/>
    </source>
</evidence>
<feature type="domain" description="YCII-related" evidence="2">
    <location>
        <begin position="13"/>
        <end position="82"/>
    </location>
</feature>
<dbReference type="Pfam" id="PF03795">
    <property type="entry name" value="YCII"/>
    <property type="match status" value="1"/>
</dbReference>
<reference evidence="3 4" key="1">
    <citation type="submission" date="2017-02" db="EMBL/GenBank/DDBJ databases">
        <title>The complete genomic sequence of a novel cold adapted crude oil-degrading bacterium Planococcus qaidamina Y42.</title>
        <authorList>
            <person name="Yang R."/>
        </authorList>
    </citation>
    <scope>NUCLEOTIDE SEQUENCE [LARGE SCALE GENOMIC DNA]</scope>
    <source>
        <strain evidence="3 4">Y42</strain>
    </source>
</reference>
<comment type="similarity">
    <text evidence="1">Belongs to the YciI family.</text>
</comment>
<dbReference type="PANTHER" id="PTHR37828">
    <property type="entry name" value="GSR2449 PROTEIN"/>
    <property type="match status" value="1"/>
</dbReference>
<dbReference type="SUPFAM" id="SSF54909">
    <property type="entry name" value="Dimeric alpha+beta barrel"/>
    <property type="match status" value="1"/>
</dbReference>
<keyword evidence="4" id="KW-1185">Reference proteome</keyword>
<sequence length="88" mass="9959">MKTFAVFLRMADEEKSVRYRSDHLAFLEQMRTAGHVRANGRFPDGSGGLIIYQAESLADCAALADQDPYIRQGARNSEIHEWEAVWAD</sequence>
<organism evidence="3 4">
    <name type="scientific">Planococcus lenghuensis</name>
    <dbReference type="NCBI Taxonomy" id="2213202"/>
    <lineage>
        <taxon>Bacteria</taxon>
        <taxon>Bacillati</taxon>
        <taxon>Bacillota</taxon>
        <taxon>Bacilli</taxon>
        <taxon>Bacillales</taxon>
        <taxon>Caryophanaceae</taxon>
        <taxon>Planococcus</taxon>
    </lineage>
</organism>
<dbReference type="InterPro" id="IPR011008">
    <property type="entry name" value="Dimeric_a/b-barrel"/>
</dbReference>
<name>A0A1Q2L2B0_9BACL</name>
<proteinExistence type="inferred from homology"/>
<evidence type="ECO:0000259" key="2">
    <source>
        <dbReference type="Pfam" id="PF03795"/>
    </source>
</evidence>
<dbReference type="PANTHER" id="PTHR37828:SF1">
    <property type="entry name" value="YCII-RELATED DOMAIN-CONTAINING PROTEIN"/>
    <property type="match status" value="1"/>
</dbReference>
<dbReference type="OrthoDB" id="162319at2"/>
<dbReference type="Proteomes" id="UP000188184">
    <property type="component" value="Chromosome"/>
</dbReference>
<accession>A0A1Q2L2B0</accession>
<evidence type="ECO:0000313" key="4">
    <source>
        <dbReference type="Proteomes" id="UP000188184"/>
    </source>
</evidence>
<dbReference type="KEGG" id="pmar:B0X71_13560"/>
<protein>
    <recommendedName>
        <fullName evidence="2">YCII-related domain-containing protein</fullName>
    </recommendedName>
</protein>
<dbReference type="InterPro" id="IPR005545">
    <property type="entry name" value="YCII"/>
</dbReference>